<feature type="transmembrane region" description="Helical" evidence="1">
    <location>
        <begin position="286"/>
        <end position="307"/>
    </location>
</feature>
<reference evidence="3 4" key="1">
    <citation type="submission" date="2023-03" db="EMBL/GenBank/DDBJ databases">
        <title>Bacillus Genome Sequencing.</title>
        <authorList>
            <person name="Dunlap C."/>
        </authorList>
    </citation>
    <scope>NUCLEOTIDE SEQUENCE [LARGE SCALE GENOMIC DNA]</scope>
    <source>
        <strain evidence="3 4">B-59205</strain>
    </source>
</reference>
<feature type="transmembrane region" description="Helical" evidence="1">
    <location>
        <begin position="117"/>
        <end position="132"/>
    </location>
</feature>
<evidence type="ECO:0000259" key="2">
    <source>
        <dbReference type="Pfam" id="PF04235"/>
    </source>
</evidence>
<dbReference type="InterPro" id="IPR052529">
    <property type="entry name" value="Bact_Transport_Assoc"/>
</dbReference>
<feature type="transmembrane region" description="Helical" evidence="1">
    <location>
        <begin position="55"/>
        <end position="74"/>
    </location>
</feature>
<evidence type="ECO:0000313" key="3">
    <source>
        <dbReference type="EMBL" id="MEC1180337.1"/>
    </source>
</evidence>
<evidence type="ECO:0000313" key="4">
    <source>
        <dbReference type="Proteomes" id="UP001344888"/>
    </source>
</evidence>
<keyword evidence="1" id="KW-0812">Transmembrane</keyword>
<dbReference type="PANTHER" id="PTHR30590">
    <property type="entry name" value="INNER MEMBRANE PROTEIN"/>
    <property type="match status" value="1"/>
</dbReference>
<protein>
    <submittedName>
        <fullName evidence="3">DUF418 domain-containing protein</fullName>
    </submittedName>
</protein>
<keyword evidence="1" id="KW-1133">Transmembrane helix</keyword>
<feature type="transmembrane region" description="Helical" evidence="1">
    <location>
        <begin position="218"/>
        <end position="237"/>
    </location>
</feature>
<feature type="domain" description="DUF418" evidence="2">
    <location>
        <begin position="238"/>
        <end position="391"/>
    </location>
</feature>
<dbReference type="Pfam" id="PF04235">
    <property type="entry name" value="DUF418"/>
    <property type="match status" value="1"/>
</dbReference>
<dbReference type="EMBL" id="JARSFG010000027">
    <property type="protein sequence ID" value="MEC1180337.1"/>
    <property type="molecule type" value="Genomic_DNA"/>
</dbReference>
<feature type="transmembrane region" description="Helical" evidence="1">
    <location>
        <begin position="139"/>
        <end position="159"/>
    </location>
</feature>
<dbReference type="Proteomes" id="UP001344888">
    <property type="component" value="Unassembled WGS sequence"/>
</dbReference>
<feature type="transmembrane region" description="Helical" evidence="1">
    <location>
        <begin position="12"/>
        <end position="35"/>
    </location>
</feature>
<accession>A0AAW9NRK3</accession>
<dbReference type="PANTHER" id="PTHR30590:SF2">
    <property type="entry name" value="INNER MEMBRANE PROTEIN"/>
    <property type="match status" value="1"/>
</dbReference>
<name>A0AAW9NRK3_9BACL</name>
<feature type="transmembrane region" description="Helical" evidence="1">
    <location>
        <begin position="327"/>
        <end position="346"/>
    </location>
</feature>
<keyword evidence="1" id="KW-0472">Membrane</keyword>
<organism evidence="3 4">
    <name type="scientific">Metasolibacillus meyeri</name>
    <dbReference type="NCBI Taxonomy" id="1071052"/>
    <lineage>
        <taxon>Bacteria</taxon>
        <taxon>Bacillati</taxon>
        <taxon>Bacillota</taxon>
        <taxon>Bacilli</taxon>
        <taxon>Bacillales</taxon>
        <taxon>Caryophanaceae</taxon>
        <taxon>Metasolibacillus</taxon>
    </lineage>
</organism>
<feature type="transmembrane region" description="Helical" evidence="1">
    <location>
        <begin position="352"/>
        <end position="373"/>
    </location>
</feature>
<dbReference type="InterPro" id="IPR007349">
    <property type="entry name" value="DUF418"/>
</dbReference>
<dbReference type="RefSeq" id="WP_326124911.1">
    <property type="nucleotide sequence ID" value="NZ_JARSFG010000027.1"/>
</dbReference>
<keyword evidence="4" id="KW-1185">Reference proteome</keyword>
<feature type="transmembrane region" description="Helical" evidence="1">
    <location>
        <begin position="94"/>
        <end position="111"/>
    </location>
</feature>
<sequence>MESRKGRIHTIDGIRGLSLFGILCANMLIFQYGMYGQSKMEVFHISMFDHWVNDFLSIVFVGSSMPIFTFLFGYSLVMMGSSLERKELPVKWSLFKRAIFLIILGVLHSTYLWEGDILLMYGILSIFLLVFVRRRAKTILICAIGLCLILGGLAFMGMMNGPEEVLNELSNPQDLIPYIEKTTEVYSSGTYAEIKEYRNNVYPPEGDTSEKGTFGGKFAMMFLGILVIMPMFLIGMYAAKKQWFVDVAEKGKRYRTLAITFIVGGLVLKGYAQFAVEGVLKETGGLIGPFMLSFGYIFLMALLYTNVSFRNKLKGFEAVGKLSLTNYILQTVICTTIFYGYGFGLFGKLGVTLGFVLSIIIYTLQVVGSYYYLQHFKTGPLEFINRKWVYFSLKRKKKRPILEEQIL</sequence>
<feature type="transmembrane region" description="Helical" evidence="1">
    <location>
        <begin position="257"/>
        <end position="274"/>
    </location>
</feature>
<evidence type="ECO:0000256" key="1">
    <source>
        <dbReference type="SAM" id="Phobius"/>
    </source>
</evidence>
<dbReference type="AlphaFoldDB" id="A0AAW9NRK3"/>
<gene>
    <name evidence="3" type="ORF">P9B03_17725</name>
</gene>
<proteinExistence type="predicted"/>
<comment type="caution">
    <text evidence="3">The sequence shown here is derived from an EMBL/GenBank/DDBJ whole genome shotgun (WGS) entry which is preliminary data.</text>
</comment>